<dbReference type="Gene3D" id="3.90.1420.10">
    <property type="entry name" value="Rubisco LSMT, substrate-binding domain"/>
    <property type="match status" value="1"/>
</dbReference>
<evidence type="ECO:0000256" key="1">
    <source>
        <dbReference type="ARBA" id="ARBA00022603"/>
    </source>
</evidence>
<dbReference type="SUPFAM" id="SSF81822">
    <property type="entry name" value="RuBisCo LSMT C-terminal, substrate-binding domain"/>
    <property type="match status" value="1"/>
</dbReference>
<proteinExistence type="predicted"/>
<dbReference type="PROSITE" id="PS50280">
    <property type="entry name" value="SET"/>
    <property type="match status" value="1"/>
</dbReference>
<protein>
    <recommendedName>
        <fullName evidence="5">SET domain-containing protein</fullName>
    </recommendedName>
</protein>
<dbReference type="SUPFAM" id="SSF82199">
    <property type="entry name" value="SET domain"/>
    <property type="match status" value="1"/>
</dbReference>
<dbReference type="AlphaFoldDB" id="A0A5N6UBC9"/>
<dbReference type="InterPro" id="IPR050600">
    <property type="entry name" value="SETD3_SETD6_MTase"/>
</dbReference>
<dbReference type="InterPro" id="IPR015353">
    <property type="entry name" value="Rubisco_LSMT_subst-bd"/>
</dbReference>
<dbReference type="GO" id="GO:0005634">
    <property type="term" value="C:nucleus"/>
    <property type="evidence" value="ECO:0007669"/>
    <property type="project" value="TreeGrafter"/>
</dbReference>
<evidence type="ECO:0000259" key="5">
    <source>
        <dbReference type="PROSITE" id="PS50280"/>
    </source>
</evidence>
<dbReference type="InterPro" id="IPR036464">
    <property type="entry name" value="Rubisco_LSMT_subst-bd_sf"/>
</dbReference>
<dbReference type="Pfam" id="PF00856">
    <property type="entry name" value="SET"/>
    <property type="match status" value="1"/>
</dbReference>
<keyword evidence="7" id="KW-1185">Reference proteome</keyword>
<feature type="domain" description="SET" evidence="5">
    <location>
        <begin position="34"/>
        <end position="277"/>
    </location>
</feature>
<reference evidence="6 7" key="1">
    <citation type="submission" date="2019-04" db="EMBL/GenBank/DDBJ databases">
        <title>Friends and foes A comparative genomics study of 23 Aspergillus species from section Flavi.</title>
        <authorList>
            <consortium name="DOE Joint Genome Institute"/>
            <person name="Kjaerbolling I."/>
            <person name="Vesth T."/>
            <person name="Frisvad J.C."/>
            <person name="Nybo J.L."/>
            <person name="Theobald S."/>
            <person name="Kildgaard S."/>
            <person name="Isbrandt T."/>
            <person name="Kuo A."/>
            <person name="Sato A."/>
            <person name="Lyhne E.K."/>
            <person name="Kogle M.E."/>
            <person name="Wiebenga A."/>
            <person name="Kun R.S."/>
            <person name="Lubbers R.J."/>
            <person name="Makela M.R."/>
            <person name="Barry K."/>
            <person name="Chovatia M."/>
            <person name="Clum A."/>
            <person name="Daum C."/>
            <person name="Haridas S."/>
            <person name="He G."/>
            <person name="LaButti K."/>
            <person name="Lipzen A."/>
            <person name="Mondo S."/>
            <person name="Riley R."/>
            <person name="Salamov A."/>
            <person name="Simmons B.A."/>
            <person name="Magnuson J.K."/>
            <person name="Henrissat B."/>
            <person name="Mortensen U.H."/>
            <person name="Larsen T.O."/>
            <person name="Devries R.P."/>
            <person name="Grigoriev I.V."/>
            <person name="Machida M."/>
            <person name="Baker S.E."/>
            <person name="Andersen M.R."/>
        </authorList>
    </citation>
    <scope>NUCLEOTIDE SEQUENCE [LARGE SCALE GENOMIC DNA]</scope>
    <source>
        <strain evidence="6 7">CBS 117626</strain>
    </source>
</reference>
<dbReference type="OrthoDB" id="341421at2759"/>
<dbReference type="Proteomes" id="UP000326950">
    <property type="component" value="Unassembled WGS sequence"/>
</dbReference>
<keyword evidence="2" id="KW-0808">Transferase</keyword>
<evidence type="ECO:0000256" key="2">
    <source>
        <dbReference type="ARBA" id="ARBA00022679"/>
    </source>
</evidence>
<feature type="region of interest" description="Disordered" evidence="4">
    <location>
        <begin position="458"/>
        <end position="483"/>
    </location>
</feature>
<dbReference type="InterPro" id="IPR001214">
    <property type="entry name" value="SET_dom"/>
</dbReference>
<evidence type="ECO:0000256" key="4">
    <source>
        <dbReference type="SAM" id="MobiDB-lite"/>
    </source>
</evidence>
<dbReference type="EMBL" id="ML738794">
    <property type="protein sequence ID" value="KAE8155880.1"/>
    <property type="molecule type" value="Genomic_DNA"/>
</dbReference>
<keyword evidence="1" id="KW-0489">Methyltransferase</keyword>
<evidence type="ECO:0000256" key="3">
    <source>
        <dbReference type="ARBA" id="ARBA00022691"/>
    </source>
</evidence>
<dbReference type="GO" id="GO:0016279">
    <property type="term" value="F:protein-lysine N-methyltransferase activity"/>
    <property type="evidence" value="ECO:0007669"/>
    <property type="project" value="TreeGrafter"/>
</dbReference>
<evidence type="ECO:0000313" key="6">
    <source>
        <dbReference type="EMBL" id="KAE8155880.1"/>
    </source>
</evidence>
<dbReference type="FunFam" id="3.90.1410.10:FF:000007">
    <property type="entry name" value="Ribosomal lysine N-methyltransferase 4"/>
    <property type="match status" value="1"/>
</dbReference>
<sequence length="483" mass="53437">MSSTVHFLDPVNFQSQSDEFISWLSGKPGVKVNPKIRLADLRSRAAGRGVVAQIDIAEGEELFTIPREHVLSTQNSKLKDLLSQDVEELGPWLSLMLVMIYEYLLQDNSAWASYFKVLPRNFDTLMFWSPSELQELQGSAIVDRIGKEGAEESILEMIAPIVRANPSLFPPVDGLASYDGDAGTQALLDLAHMMGSLIMAYAFDIEKPENEDDEGDDESGYVTDDEEQLSKGMVPLADLLNADADQNNARLFQEETGLVMKAIKPISAGAEIFNDYGEIPRADLLRRYGYVTDNYSPYDVVELSLELICQAAGLANADIENQPVLQFLEELEVLDDGYDIPRPLDDDLAGVLPDELVVLAKVLCMSSDELKQQVSKNKPPKPSFGHKEVTLLSKVVQSKQAQYTTTLAQDKELLAQLNQLEATTSLEVSARRQKMAIQVRIGEKEVLQTLSDMLIANSEGSTTSKRAANGDNDASRRTKTQRT</sequence>
<accession>A0A5N6UBC9</accession>
<dbReference type="PANTHER" id="PTHR13271:SF34">
    <property type="entry name" value="N-LYSINE METHYLTRANSFERASE SETD6"/>
    <property type="match status" value="1"/>
</dbReference>
<dbReference type="Pfam" id="PF09273">
    <property type="entry name" value="Rubis-subs-bind"/>
    <property type="match status" value="1"/>
</dbReference>
<dbReference type="Gene3D" id="3.90.1410.10">
    <property type="entry name" value="set domain protein methyltransferase, domain 1"/>
    <property type="match status" value="1"/>
</dbReference>
<name>A0A5N6UBC9_ASPTM</name>
<keyword evidence="3" id="KW-0949">S-adenosyl-L-methionine</keyword>
<gene>
    <name evidence="6" type="ORF">BDV40DRAFT_310543</name>
</gene>
<evidence type="ECO:0000313" key="7">
    <source>
        <dbReference type="Proteomes" id="UP000326950"/>
    </source>
</evidence>
<organism evidence="6 7">
    <name type="scientific">Aspergillus tamarii</name>
    <dbReference type="NCBI Taxonomy" id="41984"/>
    <lineage>
        <taxon>Eukaryota</taxon>
        <taxon>Fungi</taxon>
        <taxon>Dikarya</taxon>
        <taxon>Ascomycota</taxon>
        <taxon>Pezizomycotina</taxon>
        <taxon>Eurotiomycetes</taxon>
        <taxon>Eurotiomycetidae</taxon>
        <taxon>Eurotiales</taxon>
        <taxon>Aspergillaceae</taxon>
        <taxon>Aspergillus</taxon>
        <taxon>Aspergillus subgen. Circumdati</taxon>
    </lineage>
</organism>
<dbReference type="InterPro" id="IPR046341">
    <property type="entry name" value="SET_dom_sf"/>
</dbReference>
<dbReference type="PANTHER" id="PTHR13271">
    <property type="entry name" value="UNCHARACTERIZED PUTATIVE METHYLTRANSFERASE"/>
    <property type="match status" value="1"/>
</dbReference>
<dbReference type="GO" id="GO:0032259">
    <property type="term" value="P:methylation"/>
    <property type="evidence" value="ECO:0007669"/>
    <property type="project" value="UniProtKB-KW"/>
</dbReference>